<evidence type="ECO:0000313" key="9">
    <source>
        <dbReference type="WBParaSite" id="snap_masked-unitig_5512-processed-gene-0.0-mRNA-1"/>
    </source>
</evidence>
<keyword evidence="8" id="KW-1185">Reference proteome</keyword>
<evidence type="ECO:0000256" key="4">
    <source>
        <dbReference type="ARBA" id="ARBA00022807"/>
    </source>
</evidence>
<evidence type="ECO:0000256" key="5">
    <source>
        <dbReference type="PIRSR" id="PIRSR622684-1"/>
    </source>
</evidence>
<feature type="active site" evidence="5">
    <location>
        <position position="356"/>
    </location>
</feature>
<dbReference type="Proteomes" id="UP000095280">
    <property type="component" value="Unplaced"/>
</dbReference>
<comment type="similarity">
    <text evidence="1">Belongs to the peptidase C2 family.</text>
</comment>
<dbReference type="InterPro" id="IPR036213">
    <property type="entry name" value="Calpain_III_sf"/>
</dbReference>
<organism evidence="8 9">
    <name type="scientific">Macrostomum lignano</name>
    <dbReference type="NCBI Taxonomy" id="282301"/>
    <lineage>
        <taxon>Eukaryota</taxon>
        <taxon>Metazoa</taxon>
        <taxon>Spiralia</taxon>
        <taxon>Lophotrochozoa</taxon>
        <taxon>Platyhelminthes</taxon>
        <taxon>Rhabditophora</taxon>
        <taxon>Macrostomorpha</taxon>
        <taxon>Macrostomida</taxon>
        <taxon>Macrostomidae</taxon>
        <taxon>Macrostomum</taxon>
    </lineage>
</organism>
<keyword evidence="3" id="KW-0378">Hydrolase</keyword>
<reference evidence="9" key="1">
    <citation type="submission" date="2016-11" db="UniProtKB">
        <authorList>
            <consortium name="WormBaseParasite"/>
        </authorList>
    </citation>
    <scope>IDENTIFICATION</scope>
</reference>
<evidence type="ECO:0000256" key="1">
    <source>
        <dbReference type="ARBA" id="ARBA00007623"/>
    </source>
</evidence>
<dbReference type="GO" id="GO:0005737">
    <property type="term" value="C:cytoplasm"/>
    <property type="evidence" value="ECO:0007669"/>
    <property type="project" value="TreeGrafter"/>
</dbReference>
<dbReference type="InterPro" id="IPR022682">
    <property type="entry name" value="Calpain_domain_III"/>
</dbReference>
<dbReference type="WBParaSite" id="snap_masked-unitig_5512-processed-gene-0.0-mRNA-1">
    <property type="protein sequence ID" value="snap_masked-unitig_5512-processed-gene-0.0-mRNA-1"/>
    <property type="gene ID" value="snap_masked-unitig_5512-processed-gene-0.0"/>
</dbReference>
<feature type="domain" description="Calpain catalytic" evidence="7">
    <location>
        <begin position="94"/>
        <end position="415"/>
    </location>
</feature>
<dbReference type="InterPro" id="IPR022683">
    <property type="entry name" value="Calpain_III"/>
</dbReference>
<evidence type="ECO:0000256" key="2">
    <source>
        <dbReference type="ARBA" id="ARBA00022670"/>
    </source>
</evidence>
<protein>
    <submittedName>
        <fullName evidence="9">Calpain catalytic domain-containing protein</fullName>
    </submittedName>
</protein>
<evidence type="ECO:0000256" key="6">
    <source>
        <dbReference type="PROSITE-ProRule" id="PRU00239"/>
    </source>
</evidence>
<name>A0A1I8JS83_9PLAT</name>
<dbReference type="InterPro" id="IPR001300">
    <property type="entry name" value="Peptidase_C2_calpain_cat"/>
</dbReference>
<evidence type="ECO:0000256" key="3">
    <source>
        <dbReference type="ARBA" id="ARBA00022801"/>
    </source>
</evidence>
<proteinExistence type="inferred from homology"/>
<keyword evidence="4" id="KW-0788">Thiol protease</keyword>
<dbReference type="Gene3D" id="2.60.120.380">
    <property type="match status" value="2"/>
</dbReference>
<dbReference type="Pfam" id="PF01067">
    <property type="entry name" value="Calpain_III"/>
    <property type="match status" value="1"/>
</dbReference>
<dbReference type="PANTHER" id="PTHR10183:SF379">
    <property type="entry name" value="CALPAIN-5"/>
    <property type="match status" value="1"/>
</dbReference>
<dbReference type="InterPro" id="IPR022684">
    <property type="entry name" value="Calpain_cysteine_protease"/>
</dbReference>
<dbReference type="SMART" id="SM00230">
    <property type="entry name" value="CysPc"/>
    <property type="match status" value="1"/>
</dbReference>
<dbReference type="SUPFAM" id="SSF54001">
    <property type="entry name" value="Cysteine proteinases"/>
    <property type="match status" value="1"/>
</dbReference>
<accession>A0A1I8JS83</accession>
<dbReference type="SUPFAM" id="SSF49758">
    <property type="entry name" value="Calpain large subunit, middle domain (domain III)"/>
    <property type="match status" value="1"/>
</dbReference>
<dbReference type="GO" id="GO:0006508">
    <property type="term" value="P:proteolysis"/>
    <property type="evidence" value="ECO:0007669"/>
    <property type="project" value="UniProtKB-KW"/>
</dbReference>
<dbReference type="Gene3D" id="3.90.70.10">
    <property type="entry name" value="Cysteine proteinases"/>
    <property type="match status" value="1"/>
</dbReference>
<sequence length="710" mass="79601">PAVPGVYGLSFVLVALSELVANENYVVSVFEVVAELLDELVDRWLLSSALVGLTAVVLCLSLDPRYISRARLAMACLRLPCLISSRARSLRYRSFLSRELIREAAQVSSTPNISAGSVPVLDAQQHAASDIEWRRPTELVSNPHLVVDGVSGSDVMQGERGNAWFVTASAALTSRPGQLNSVLPNWTQQDYGDDFHPGIFRFLFSRHGGLYEVVIDDLLPTRKGRLVYAHSCEENEFWSALLEKAYAKVTTSSTSEHYILNTPQCNRMHGDYASLSRGRVVDALASFVRGIPEHWDLRQMRQPGAENGINPDSPDDQAQLAKQFYTHLSRRSLILFSLQTKLKDGKTPVTLMMFQNAWFDMEWTGAWSDGSPEWRSVTLEFKDKIGLVDSKDGIFWMSIGDVLKQFTDVDICVVTGVGSIRSWLIYTFHNEWTAEQVGRGGRRRSVDYSAGGSYEYKDTYASNPQYLLTIPGENPNNVSFYLEQGDPQSEKSHQSCAREAWLALRVKPERQPGVLMKARFEPGNYLMMPCTKEPGQQQNFTLRAFSQDDYSMTLLPDLVPQPTGTCSCCEWNLFGVTRLIVTKVKGVNSYLRTQGKVVSACSPVSGLTAKPQTWVNAQSGFVYEDKKEKDTFYVDFKVLLYRHQLLDPIDIEVYSQSAISFTKKFVGTAAIIDKDCVEDTPKEALLSRNGKQVPVKLYCTVQSARDIDFF</sequence>
<dbReference type="AlphaFoldDB" id="A0A1I8JS83"/>
<dbReference type="PRINTS" id="PR00704">
    <property type="entry name" value="CALPAIN"/>
</dbReference>
<evidence type="ECO:0000313" key="8">
    <source>
        <dbReference type="Proteomes" id="UP000095280"/>
    </source>
</evidence>
<comment type="caution">
    <text evidence="6">Lacks conserved residue(s) required for the propagation of feature annotation.</text>
</comment>
<evidence type="ECO:0000259" key="7">
    <source>
        <dbReference type="PROSITE" id="PS50203"/>
    </source>
</evidence>
<dbReference type="SMART" id="SM00720">
    <property type="entry name" value="calpain_III"/>
    <property type="match status" value="1"/>
</dbReference>
<dbReference type="Pfam" id="PF00648">
    <property type="entry name" value="Peptidase_C2"/>
    <property type="match status" value="2"/>
</dbReference>
<dbReference type="PROSITE" id="PS50203">
    <property type="entry name" value="CALPAIN_CAT"/>
    <property type="match status" value="1"/>
</dbReference>
<keyword evidence="2" id="KW-0645">Protease</keyword>
<dbReference type="PANTHER" id="PTHR10183">
    <property type="entry name" value="CALPAIN"/>
    <property type="match status" value="1"/>
</dbReference>
<dbReference type="GO" id="GO:0004198">
    <property type="term" value="F:calcium-dependent cysteine-type endopeptidase activity"/>
    <property type="evidence" value="ECO:0007669"/>
    <property type="project" value="InterPro"/>
</dbReference>
<dbReference type="InterPro" id="IPR038765">
    <property type="entry name" value="Papain-like_cys_pep_sf"/>
</dbReference>